<organism evidence="1 2">
    <name type="scientific">Smittium culicis</name>
    <dbReference type="NCBI Taxonomy" id="133412"/>
    <lineage>
        <taxon>Eukaryota</taxon>
        <taxon>Fungi</taxon>
        <taxon>Fungi incertae sedis</taxon>
        <taxon>Zoopagomycota</taxon>
        <taxon>Kickxellomycotina</taxon>
        <taxon>Harpellomycetes</taxon>
        <taxon>Harpellales</taxon>
        <taxon>Legeriomycetaceae</taxon>
        <taxon>Smittium</taxon>
    </lineage>
</organism>
<dbReference type="OrthoDB" id="2360774at2759"/>
<sequence length="122" mass="14353">MDLDTYIDKKYILSVLKFMSDNSEKRIYFGKPVLYGKNVYFEGRFYAMTKTLVRDFCRCSPPPPQIYPEDVWLSHTVLDCVAEDKTILNRTVHYMISDDSKIHHKKYKRNGVDLNLGSYIKA</sequence>
<accession>A0A1R1YSA7</accession>
<evidence type="ECO:0000313" key="2">
    <source>
        <dbReference type="Proteomes" id="UP000187429"/>
    </source>
</evidence>
<keyword evidence="2" id="KW-1185">Reference proteome</keyword>
<gene>
    <name evidence="1" type="ORF">AYI69_g751</name>
</gene>
<protein>
    <recommendedName>
        <fullName evidence="3">Hexosyltransferase</fullName>
    </recommendedName>
</protein>
<evidence type="ECO:0008006" key="3">
    <source>
        <dbReference type="Google" id="ProtNLM"/>
    </source>
</evidence>
<comment type="caution">
    <text evidence="1">The sequence shown here is derived from an EMBL/GenBank/DDBJ whole genome shotgun (WGS) entry which is preliminary data.</text>
</comment>
<dbReference type="Proteomes" id="UP000187429">
    <property type="component" value="Unassembled WGS sequence"/>
</dbReference>
<dbReference type="EMBL" id="LSSM01000199">
    <property type="protein sequence ID" value="OMJ29735.1"/>
    <property type="molecule type" value="Genomic_DNA"/>
</dbReference>
<reference evidence="2" key="1">
    <citation type="submission" date="2017-01" db="EMBL/GenBank/DDBJ databases">
        <authorList>
            <person name="Wang Y."/>
            <person name="White M."/>
            <person name="Kvist S."/>
            <person name="Moncalvo J.-M."/>
        </authorList>
    </citation>
    <scope>NUCLEOTIDE SEQUENCE [LARGE SCALE GENOMIC DNA]</scope>
    <source>
        <strain evidence="2">ID-206-W2</strain>
    </source>
</reference>
<dbReference type="AlphaFoldDB" id="A0A1R1YSA7"/>
<name>A0A1R1YSA7_9FUNG</name>
<proteinExistence type="predicted"/>
<evidence type="ECO:0000313" key="1">
    <source>
        <dbReference type="EMBL" id="OMJ29735.1"/>
    </source>
</evidence>